<protein>
    <submittedName>
        <fullName evidence="1">Uncharacterized protein</fullName>
    </submittedName>
</protein>
<reference evidence="2" key="1">
    <citation type="journal article" date="2019" name="Int. J. Syst. Evol. Microbiol.">
        <title>The Global Catalogue of Microorganisms (GCM) 10K type strain sequencing project: providing services to taxonomists for standard genome sequencing and annotation.</title>
        <authorList>
            <consortium name="The Broad Institute Genomics Platform"/>
            <consortium name="The Broad Institute Genome Sequencing Center for Infectious Disease"/>
            <person name="Wu L."/>
            <person name="Ma J."/>
        </authorList>
    </citation>
    <scope>NUCLEOTIDE SEQUENCE [LARGE SCALE GENOMIC DNA]</scope>
    <source>
        <strain evidence="2">JCM 3115</strain>
    </source>
</reference>
<organism evidence="1 2">
    <name type="scientific">Streptosporangium pseudovulgare</name>
    <dbReference type="NCBI Taxonomy" id="35765"/>
    <lineage>
        <taxon>Bacteria</taxon>
        <taxon>Bacillati</taxon>
        <taxon>Actinomycetota</taxon>
        <taxon>Actinomycetes</taxon>
        <taxon>Streptosporangiales</taxon>
        <taxon>Streptosporangiaceae</taxon>
        <taxon>Streptosporangium</taxon>
    </lineage>
</organism>
<sequence>MGLAVVQAGEGAPGEEVRGVHSVPGLAQLIGKAEESNRLPLNVVKQQDLRHAAASL</sequence>
<gene>
    <name evidence="1" type="ORF">GCM10010140_05070</name>
</gene>
<dbReference type="EMBL" id="BMQJ01000001">
    <property type="protein sequence ID" value="GGP79550.1"/>
    <property type="molecule type" value="Genomic_DNA"/>
</dbReference>
<keyword evidence="2" id="KW-1185">Reference proteome</keyword>
<accession>A0ABQ2QFL5</accession>
<evidence type="ECO:0000313" key="1">
    <source>
        <dbReference type="EMBL" id="GGP79550.1"/>
    </source>
</evidence>
<comment type="caution">
    <text evidence="1">The sequence shown here is derived from an EMBL/GenBank/DDBJ whole genome shotgun (WGS) entry which is preliminary data.</text>
</comment>
<evidence type="ECO:0000313" key="2">
    <source>
        <dbReference type="Proteomes" id="UP000611554"/>
    </source>
</evidence>
<proteinExistence type="predicted"/>
<dbReference type="Proteomes" id="UP000611554">
    <property type="component" value="Unassembled WGS sequence"/>
</dbReference>
<name>A0ABQ2QFL5_9ACTN</name>